<sequence>MLECWNAAIQTDIVPLRPAFRQFRPARQPDSPYSATWITAAAGVILGTQGAVAFLTGAHSPPTRLGHLTAVVLLELFMCQMRRADG</sequence>
<protein>
    <submittedName>
        <fullName evidence="1">Uncharacterized protein</fullName>
    </submittedName>
</protein>
<gene>
    <name evidence="1" type="ORF">AS189_02015</name>
</gene>
<dbReference type="Proteomes" id="UP000059574">
    <property type="component" value="Chromosome"/>
</dbReference>
<evidence type="ECO:0000313" key="1">
    <source>
        <dbReference type="EMBL" id="ALO65491.1"/>
    </source>
</evidence>
<name>A0A0S2LVL6_9MICC</name>
<organism evidence="1 2">
    <name type="scientific">Arthrobacter alpinus</name>
    <dbReference type="NCBI Taxonomy" id="656366"/>
    <lineage>
        <taxon>Bacteria</taxon>
        <taxon>Bacillati</taxon>
        <taxon>Actinomycetota</taxon>
        <taxon>Actinomycetes</taxon>
        <taxon>Micrococcales</taxon>
        <taxon>Micrococcaceae</taxon>
        <taxon>Arthrobacter</taxon>
    </lineage>
</organism>
<evidence type="ECO:0000313" key="2">
    <source>
        <dbReference type="Proteomes" id="UP000059574"/>
    </source>
</evidence>
<dbReference type="EMBL" id="CP013200">
    <property type="protein sequence ID" value="ALO65491.1"/>
    <property type="molecule type" value="Genomic_DNA"/>
</dbReference>
<accession>A0A0S2LVL6</accession>
<proteinExistence type="predicted"/>
<dbReference type="RefSeq" id="WP_062285973.1">
    <property type="nucleotide sequence ID" value="NZ_CP013200.1"/>
</dbReference>
<reference evidence="2" key="1">
    <citation type="submission" date="2015-11" db="EMBL/GenBank/DDBJ databases">
        <authorList>
            <person name="Kumar R."/>
            <person name="Singh D."/>
            <person name="Swarnkar M.K."/>
            <person name="Singh A.K."/>
            <person name="Kumar S."/>
        </authorList>
    </citation>
    <scope>NUCLEOTIDE SEQUENCE [LARGE SCALE GENOMIC DNA]</scope>
    <source>
        <strain evidence="2">ERGS4:06</strain>
    </source>
</reference>
<dbReference type="AlphaFoldDB" id="A0A0S2LVL6"/>
<reference evidence="1 2" key="2">
    <citation type="journal article" date="2016" name="J. Biotechnol.">
        <title>Complete genome sequence of Arthrobacter alpinus ERGS4:06, a yellow pigmented bacterium tolerant to cold and radiations isolated from Sikkim Himalaya.</title>
        <authorList>
            <person name="Kumar R."/>
            <person name="Singh D."/>
            <person name="Swarnkar M.K."/>
            <person name="Singh A.K."/>
            <person name="Kumar S."/>
        </authorList>
    </citation>
    <scope>NUCLEOTIDE SEQUENCE [LARGE SCALE GENOMIC DNA]</scope>
    <source>
        <strain evidence="1 2">ERGS4:06</strain>
    </source>
</reference>